<sequence length="83" mass="8952">MKIVSLVLKYLPEHTRAVQLGVEAVPGASVAHDHGDGRMLVLIEDGEGYAVSDSIIGVHHVPHVMSVTLAYEYCDDALEPEEA</sequence>
<name>A0ABZ2XFE2_9RHOO</name>
<proteinExistence type="predicted"/>
<dbReference type="RefSeq" id="WP_028994985.1">
    <property type="nucleotide sequence ID" value="NZ_CALFBA010000145.1"/>
</dbReference>
<accession>A0ABZ2XFE2</accession>
<dbReference type="EMBL" id="CP151406">
    <property type="protein sequence ID" value="WZJ20677.1"/>
    <property type="molecule type" value="Genomic_DNA"/>
</dbReference>
<protein>
    <submittedName>
        <fullName evidence="1">Chaperone NapD</fullName>
    </submittedName>
</protein>
<gene>
    <name evidence="1" type="ORF">AADV58_12040</name>
</gene>
<dbReference type="Pfam" id="PF03927">
    <property type="entry name" value="NapD"/>
    <property type="match status" value="1"/>
</dbReference>
<evidence type="ECO:0000313" key="1">
    <source>
        <dbReference type="EMBL" id="WZJ20677.1"/>
    </source>
</evidence>
<reference evidence="1 2" key="1">
    <citation type="submission" date="2024-04" db="EMBL/GenBank/DDBJ databases">
        <title>Dissimilatory iodate-reducing microorganisms contribute to the enrichment of iodine in groundwater.</title>
        <authorList>
            <person name="Jiang Z."/>
        </authorList>
    </citation>
    <scope>NUCLEOTIDE SEQUENCE [LARGE SCALE GENOMIC DNA]</scope>
    <source>
        <strain evidence="1 2">NCP973</strain>
    </source>
</reference>
<organism evidence="1 2">
    <name type="scientific">Azonexus hydrophilus</name>
    <dbReference type="NCBI Taxonomy" id="418702"/>
    <lineage>
        <taxon>Bacteria</taxon>
        <taxon>Pseudomonadati</taxon>
        <taxon>Pseudomonadota</taxon>
        <taxon>Betaproteobacteria</taxon>
        <taxon>Rhodocyclales</taxon>
        <taxon>Azonexaceae</taxon>
        <taxon>Azonexus</taxon>
    </lineage>
</organism>
<dbReference type="Proteomes" id="UP001479520">
    <property type="component" value="Chromosome"/>
</dbReference>
<dbReference type="Gene3D" id="3.30.70.920">
    <property type="match status" value="1"/>
</dbReference>
<dbReference type="InterPro" id="IPR005623">
    <property type="entry name" value="Chaperone_NapD_NO3_reduct"/>
</dbReference>
<keyword evidence="2" id="KW-1185">Reference proteome</keyword>
<evidence type="ECO:0000313" key="2">
    <source>
        <dbReference type="Proteomes" id="UP001479520"/>
    </source>
</evidence>